<dbReference type="InterPro" id="IPR005561">
    <property type="entry name" value="ANTAR"/>
</dbReference>
<dbReference type="GO" id="GO:0003723">
    <property type="term" value="F:RNA binding"/>
    <property type="evidence" value="ECO:0007669"/>
    <property type="project" value="InterPro"/>
</dbReference>
<dbReference type="Proteomes" id="UP000677152">
    <property type="component" value="Chromosome"/>
</dbReference>
<dbReference type="EMBL" id="CP073249">
    <property type="protein sequence ID" value="QUF05091.1"/>
    <property type="molecule type" value="Genomic_DNA"/>
</dbReference>
<dbReference type="PROSITE" id="PS50921">
    <property type="entry name" value="ANTAR"/>
    <property type="match status" value="1"/>
</dbReference>
<evidence type="ECO:0000313" key="3">
    <source>
        <dbReference type="Proteomes" id="UP000677152"/>
    </source>
</evidence>
<evidence type="ECO:0000313" key="2">
    <source>
        <dbReference type="EMBL" id="QUF05091.1"/>
    </source>
</evidence>
<protein>
    <submittedName>
        <fullName evidence="2">ANTAR domain-containing protein</fullName>
    </submittedName>
</protein>
<proteinExistence type="predicted"/>
<name>A0AA45L855_9PSEU</name>
<dbReference type="Pfam" id="PF03861">
    <property type="entry name" value="ANTAR"/>
    <property type="match status" value="1"/>
</dbReference>
<organism evidence="2 3">
    <name type="scientific">Actinosynnema pretiosum subsp. pretiosum</name>
    <dbReference type="NCBI Taxonomy" id="103721"/>
    <lineage>
        <taxon>Bacteria</taxon>
        <taxon>Bacillati</taxon>
        <taxon>Actinomycetota</taxon>
        <taxon>Actinomycetes</taxon>
        <taxon>Pseudonocardiales</taxon>
        <taxon>Pseudonocardiaceae</taxon>
        <taxon>Actinosynnema</taxon>
    </lineage>
</organism>
<dbReference type="SMART" id="SM01012">
    <property type="entry name" value="ANTAR"/>
    <property type="match status" value="1"/>
</dbReference>
<feature type="domain" description="ANTAR" evidence="1">
    <location>
        <begin position="21"/>
        <end position="82"/>
    </location>
</feature>
<accession>A0AA45L855</accession>
<dbReference type="InterPro" id="IPR036388">
    <property type="entry name" value="WH-like_DNA-bd_sf"/>
</dbReference>
<dbReference type="AlphaFoldDB" id="A0AA45L855"/>
<reference evidence="2" key="1">
    <citation type="submission" date="2021-04" db="EMBL/GenBank/DDBJ databases">
        <title>Genomic sequence of Actinosynnema pretiosum subsp. pretiosum ATCC 31280 (C-14919).</title>
        <authorList>
            <person name="Bai L."/>
            <person name="Wang X."/>
            <person name="Xiao Y."/>
        </authorList>
    </citation>
    <scope>NUCLEOTIDE SEQUENCE</scope>
    <source>
        <strain evidence="2">ATCC 31280</strain>
    </source>
</reference>
<dbReference type="Gene3D" id="1.10.10.10">
    <property type="entry name" value="Winged helix-like DNA-binding domain superfamily/Winged helix DNA-binding domain"/>
    <property type="match status" value="1"/>
</dbReference>
<sequence length="93" mass="10501">MPSDQQHPTTDTRHEELRQELAEAQVTLRQLRSAMPTNRLIGVATGIIAERLRITPERALDTLVRASQNDNRKLRDVAMDVVNEQRGLTTLDG</sequence>
<evidence type="ECO:0000259" key="1">
    <source>
        <dbReference type="PROSITE" id="PS50921"/>
    </source>
</evidence>
<gene>
    <name evidence="2" type="ORF">KCV87_02930</name>
</gene>